<evidence type="ECO:0000313" key="1">
    <source>
        <dbReference type="EMBL" id="QEC62992.1"/>
    </source>
</evidence>
<dbReference type="EMBL" id="CP042436">
    <property type="protein sequence ID" value="QEC62992.1"/>
    <property type="molecule type" value="Genomic_DNA"/>
</dbReference>
<dbReference type="CDD" id="cd01335">
    <property type="entry name" value="Radical_SAM"/>
    <property type="match status" value="1"/>
</dbReference>
<proteinExistence type="predicted"/>
<reference evidence="1 2" key="1">
    <citation type="journal article" date="2017" name="Curr. Microbiol.">
        <title>Mucilaginibacter ginsenosidivorans sp. nov., Isolated from Soil of Ginseng Field.</title>
        <authorList>
            <person name="Kim M.M."/>
            <person name="Siddiqi M.Z."/>
            <person name="Im W.T."/>
        </authorList>
    </citation>
    <scope>NUCLEOTIDE SEQUENCE [LARGE SCALE GENOMIC DNA]</scope>
    <source>
        <strain evidence="1 2">Gsoil 3017</strain>
    </source>
</reference>
<evidence type="ECO:0000313" key="2">
    <source>
        <dbReference type="Proteomes" id="UP000321479"/>
    </source>
</evidence>
<sequence>MAQSNIEWTELTWNPVTGCKKISPGCKFCYAEVMSRRLKAMGVEKYKDGFNIRLHPNELNTPFTWRKSKIVFVNSMSDLFHPDIPVEFIKAVFGVMNNTPQHIYQVLTKRSERLLELSGELNWTDNIWMGVSVENEKYTKRIDHLSQTGAKTKFLSIEPLIGPVKTLNLDKIDWVIVGGESGHKARPVRKAWIDFVKAECERKKVAFFFKQWGKPKFNVNPDDPTIEAEHPQHAKGGCELDGKVYREMPGKAA</sequence>
<organism evidence="1 2">
    <name type="scientific">Mucilaginibacter ginsenosidivorans</name>
    <dbReference type="NCBI Taxonomy" id="398053"/>
    <lineage>
        <taxon>Bacteria</taxon>
        <taxon>Pseudomonadati</taxon>
        <taxon>Bacteroidota</taxon>
        <taxon>Sphingobacteriia</taxon>
        <taxon>Sphingobacteriales</taxon>
        <taxon>Sphingobacteriaceae</taxon>
        <taxon>Mucilaginibacter</taxon>
    </lineage>
</organism>
<dbReference type="AlphaFoldDB" id="A0A5B8UVR6"/>
<accession>A0A5B8UVR6</accession>
<protein>
    <submittedName>
        <fullName evidence="1">Phage Gp37/Gp68 family protein</fullName>
    </submittedName>
</protein>
<dbReference type="Pfam" id="PF07505">
    <property type="entry name" value="DUF5131"/>
    <property type="match status" value="1"/>
</dbReference>
<keyword evidence="2" id="KW-1185">Reference proteome</keyword>
<dbReference type="Proteomes" id="UP000321479">
    <property type="component" value="Chromosome"/>
</dbReference>
<dbReference type="KEGG" id="mgin:FRZ54_10505"/>
<dbReference type="InterPro" id="IPR011101">
    <property type="entry name" value="DUF5131"/>
</dbReference>
<dbReference type="RefSeq" id="WP_147031568.1">
    <property type="nucleotide sequence ID" value="NZ_CP042436.1"/>
</dbReference>
<gene>
    <name evidence="1" type="ORF">FRZ54_10505</name>
</gene>
<name>A0A5B8UVR6_9SPHI</name>
<dbReference type="OrthoDB" id="9787478at2"/>